<proteinExistence type="predicted"/>
<evidence type="ECO:0000313" key="3">
    <source>
        <dbReference type="EMBL" id="BCJ70016.1"/>
    </source>
</evidence>
<dbReference type="Gene3D" id="3.90.230.10">
    <property type="entry name" value="Creatinase/methionine aminopeptidase superfamily"/>
    <property type="match status" value="1"/>
</dbReference>
<protein>
    <submittedName>
        <fullName evidence="3">Aminopeptidase</fullName>
    </submittedName>
</protein>
<dbReference type="Pfam" id="PF01321">
    <property type="entry name" value="Creatinase_N"/>
    <property type="match status" value="1"/>
</dbReference>
<gene>
    <name evidence="3" type="ORF">Prubr_70370</name>
</gene>
<dbReference type="InterPro" id="IPR029149">
    <property type="entry name" value="Creatin/AminoP/Spt16_N"/>
</dbReference>
<accession>A0A810N9D9</accession>
<dbReference type="PANTHER" id="PTHR46112:SF3">
    <property type="entry name" value="AMINOPEPTIDASE YPDF"/>
    <property type="match status" value="1"/>
</dbReference>
<feature type="domain" description="Peptidase M24" evidence="1">
    <location>
        <begin position="138"/>
        <end position="340"/>
    </location>
</feature>
<feature type="domain" description="Creatinase N-terminal" evidence="2">
    <location>
        <begin position="6"/>
        <end position="130"/>
    </location>
</feature>
<dbReference type="EMBL" id="AP023359">
    <property type="protein sequence ID" value="BCJ70016.1"/>
    <property type="molecule type" value="Genomic_DNA"/>
</dbReference>
<dbReference type="PANTHER" id="PTHR46112">
    <property type="entry name" value="AMINOPEPTIDASE"/>
    <property type="match status" value="1"/>
</dbReference>
<dbReference type="Pfam" id="PF00557">
    <property type="entry name" value="Peptidase_M24"/>
    <property type="match status" value="1"/>
</dbReference>
<keyword evidence="3" id="KW-0378">Hydrolase</keyword>
<reference evidence="3" key="1">
    <citation type="submission" date="2020-08" db="EMBL/GenBank/DDBJ databases">
        <title>Whole genome shotgun sequence of Polymorphospora rubra NBRC 101157.</title>
        <authorList>
            <person name="Komaki H."/>
            <person name="Tamura T."/>
        </authorList>
    </citation>
    <scope>NUCLEOTIDE SEQUENCE</scope>
    <source>
        <strain evidence="3">NBRC 101157</strain>
    </source>
</reference>
<dbReference type="InterPro" id="IPR036005">
    <property type="entry name" value="Creatinase/aminopeptidase-like"/>
</dbReference>
<sequence>MEHLRRRKAALAAAAELGVDTLVVNKLTNIRYLTGFTGTAGVLLLSAEPLLVVDFRYGAQAREQADGIAVDGDCAPPQLWPTVRRILADRRPGRLGVDPRNLTAEQYLALAGVVDGPVDTTGLLERLRAVKDADEVAALTDAADLAEELVRRLPEWLRPGRAENEIAGEIEYAQRHLGAERSAAPILVSSGERSVLPHGAASGRVMRAGDPVVVDMSPVVRGYRADITRTFHLGPAPAEYRRLHDAVVEAHGRAMAAVRAGVRASAVDAVARTVLAGHGLDGYFKHSLGHGIGLDQHEPPLLSPYDDTVLRTGMVVMIEPGVYVPGVGGTRIEDAVVVTDTGCTPLTSSDPALRVL</sequence>
<keyword evidence="4" id="KW-1185">Reference proteome</keyword>
<dbReference type="GO" id="GO:0004177">
    <property type="term" value="F:aminopeptidase activity"/>
    <property type="evidence" value="ECO:0007669"/>
    <property type="project" value="UniProtKB-KW"/>
</dbReference>
<evidence type="ECO:0000313" key="4">
    <source>
        <dbReference type="Proteomes" id="UP000680866"/>
    </source>
</evidence>
<evidence type="ECO:0000259" key="1">
    <source>
        <dbReference type="Pfam" id="PF00557"/>
    </source>
</evidence>
<dbReference type="KEGG" id="pry:Prubr_70370"/>
<dbReference type="AlphaFoldDB" id="A0A810N9D9"/>
<dbReference type="InterPro" id="IPR050659">
    <property type="entry name" value="Peptidase_M24B"/>
</dbReference>
<dbReference type="SUPFAM" id="SSF53092">
    <property type="entry name" value="Creatinase/prolidase N-terminal domain"/>
    <property type="match status" value="1"/>
</dbReference>
<dbReference type="Gene3D" id="3.40.350.10">
    <property type="entry name" value="Creatinase/prolidase N-terminal domain"/>
    <property type="match status" value="1"/>
</dbReference>
<name>A0A810N9D9_9ACTN</name>
<dbReference type="InterPro" id="IPR000587">
    <property type="entry name" value="Creatinase_N"/>
</dbReference>
<dbReference type="InterPro" id="IPR000994">
    <property type="entry name" value="Pept_M24"/>
</dbReference>
<dbReference type="SUPFAM" id="SSF55920">
    <property type="entry name" value="Creatinase/aminopeptidase"/>
    <property type="match status" value="1"/>
</dbReference>
<evidence type="ECO:0000259" key="2">
    <source>
        <dbReference type="Pfam" id="PF01321"/>
    </source>
</evidence>
<dbReference type="Proteomes" id="UP000680866">
    <property type="component" value="Chromosome"/>
</dbReference>
<keyword evidence="3" id="KW-0645">Protease</keyword>
<keyword evidence="3" id="KW-0031">Aminopeptidase</keyword>
<organism evidence="3 4">
    <name type="scientific">Polymorphospora rubra</name>
    <dbReference type="NCBI Taxonomy" id="338584"/>
    <lineage>
        <taxon>Bacteria</taxon>
        <taxon>Bacillati</taxon>
        <taxon>Actinomycetota</taxon>
        <taxon>Actinomycetes</taxon>
        <taxon>Micromonosporales</taxon>
        <taxon>Micromonosporaceae</taxon>
        <taxon>Polymorphospora</taxon>
    </lineage>
</organism>
<dbReference type="RefSeq" id="WP_212819663.1">
    <property type="nucleotide sequence ID" value="NZ_AP023359.1"/>
</dbReference>